<dbReference type="OrthoDB" id="2755060at2759"/>
<evidence type="ECO:0000313" key="2">
    <source>
        <dbReference type="EMBL" id="PIL31616.1"/>
    </source>
</evidence>
<name>A0A2G8SCW4_9APHY</name>
<organism evidence="2 3">
    <name type="scientific">Ganoderma sinense ZZ0214-1</name>
    <dbReference type="NCBI Taxonomy" id="1077348"/>
    <lineage>
        <taxon>Eukaryota</taxon>
        <taxon>Fungi</taxon>
        <taxon>Dikarya</taxon>
        <taxon>Basidiomycota</taxon>
        <taxon>Agaricomycotina</taxon>
        <taxon>Agaricomycetes</taxon>
        <taxon>Polyporales</taxon>
        <taxon>Polyporaceae</taxon>
        <taxon>Ganoderma</taxon>
    </lineage>
</organism>
<evidence type="ECO:0000256" key="1">
    <source>
        <dbReference type="SAM" id="SignalP"/>
    </source>
</evidence>
<accession>A0A2G8SCW4</accession>
<dbReference type="Proteomes" id="UP000230002">
    <property type="component" value="Unassembled WGS sequence"/>
</dbReference>
<sequence length="519" mass="58440">MRRPILNTDILVIILSFLADSTPTISAMMQSCRFFYHEGPKVILKYGLSFFPDWDEEIPLMLRFILAEGGIRCRYIGGFFFHLIDPDPSDDSEDSDDSDEPDAVDIDSDVADFLIAFFREHSFPKAEWLILEPAEELLMLLPELLPAFTALPNVKYLQLYGCGRIACNIPRNMTKLVSVHLEYDLNEERTRRPMLDIHPLIILTSSRNTLQWVFLADSETYLPVAYYPAPFSKVISLKMNGPHPPILAPFAHAFPNLLELALLDKKVFFGNVMPEGPSIPEGGRRDVELVRSWKLKQAMGPLRDLYLGGLACEIEHVQTFMAEESTYEALRELVSYARPSNNLIVQTSLPGMLDDAKGLPSMLRSAGGRLEEFGTFLRLQPDENDMDMEAGLVSVFRCLWPTPRTNEVSPQALLRTALLGHPLHTVRLLIVCHDIPAHHDVESDRRSILPTCPVEEYMATVDLGVLARSFLDSIATVNLAVVAMLGHRTRNSDDARATRVEGSIVVERKYSERQNAAES</sequence>
<feature type="signal peptide" evidence="1">
    <location>
        <begin position="1"/>
        <end position="26"/>
    </location>
</feature>
<dbReference type="AlphaFoldDB" id="A0A2G8SCW4"/>
<gene>
    <name evidence="2" type="ORF">GSI_06318</name>
</gene>
<comment type="caution">
    <text evidence="2">The sequence shown here is derived from an EMBL/GenBank/DDBJ whole genome shotgun (WGS) entry which is preliminary data.</text>
</comment>
<dbReference type="EMBL" id="AYKW01000012">
    <property type="protein sequence ID" value="PIL31616.1"/>
    <property type="molecule type" value="Genomic_DNA"/>
</dbReference>
<dbReference type="PROSITE" id="PS51257">
    <property type="entry name" value="PROKAR_LIPOPROTEIN"/>
    <property type="match status" value="1"/>
</dbReference>
<evidence type="ECO:0000313" key="3">
    <source>
        <dbReference type="Proteomes" id="UP000230002"/>
    </source>
</evidence>
<keyword evidence="1" id="KW-0732">Signal</keyword>
<dbReference type="STRING" id="1077348.A0A2G8SCW4"/>
<keyword evidence="3" id="KW-1185">Reference proteome</keyword>
<proteinExistence type="predicted"/>
<evidence type="ECO:0008006" key="4">
    <source>
        <dbReference type="Google" id="ProtNLM"/>
    </source>
</evidence>
<reference evidence="2 3" key="1">
    <citation type="journal article" date="2015" name="Sci. Rep.">
        <title>Chromosome-level genome map provides insights into diverse defense mechanisms in the medicinal fungus Ganoderma sinense.</title>
        <authorList>
            <person name="Zhu Y."/>
            <person name="Xu J."/>
            <person name="Sun C."/>
            <person name="Zhou S."/>
            <person name="Xu H."/>
            <person name="Nelson D.R."/>
            <person name="Qian J."/>
            <person name="Song J."/>
            <person name="Luo H."/>
            <person name="Xiang L."/>
            <person name="Li Y."/>
            <person name="Xu Z."/>
            <person name="Ji A."/>
            <person name="Wang L."/>
            <person name="Lu S."/>
            <person name="Hayward A."/>
            <person name="Sun W."/>
            <person name="Li X."/>
            <person name="Schwartz D.C."/>
            <person name="Wang Y."/>
            <person name="Chen S."/>
        </authorList>
    </citation>
    <scope>NUCLEOTIDE SEQUENCE [LARGE SCALE GENOMIC DNA]</scope>
    <source>
        <strain evidence="2 3">ZZ0214-1</strain>
    </source>
</reference>
<protein>
    <recommendedName>
        <fullName evidence="4">F-box domain-containing protein</fullName>
    </recommendedName>
</protein>
<feature type="chain" id="PRO_5013587213" description="F-box domain-containing protein" evidence="1">
    <location>
        <begin position="27"/>
        <end position="519"/>
    </location>
</feature>